<evidence type="ECO:0000256" key="2">
    <source>
        <dbReference type="PROSITE-ProRule" id="PRU00358"/>
    </source>
</evidence>
<dbReference type="GO" id="GO:0061630">
    <property type="term" value="F:ubiquitin protein ligase activity"/>
    <property type="evidence" value="ECO:0007669"/>
    <property type="project" value="TreeGrafter"/>
</dbReference>
<dbReference type="EMBL" id="KE148147">
    <property type="protein sequence ID" value="EPE09797.1"/>
    <property type="molecule type" value="Genomic_DNA"/>
</dbReference>
<evidence type="ECO:0000313" key="6">
    <source>
        <dbReference type="Proteomes" id="UP000016923"/>
    </source>
</evidence>
<dbReference type="GO" id="GO:0016567">
    <property type="term" value="P:protein ubiquitination"/>
    <property type="evidence" value="ECO:0007669"/>
    <property type="project" value="TreeGrafter"/>
</dbReference>
<dbReference type="GO" id="GO:0005634">
    <property type="term" value="C:nucleus"/>
    <property type="evidence" value="ECO:0007669"/>
    <property type="project" value="UniProtKB-SubCell"/>
</dbReference>
<dbReference type="Gene3D" id="2.30.280.10">
    <property type="entry name" value="SRA-YDG"/>
    <property type="match status" value="1"/>
</dbReference>
<dbReference type="GO" id="GO:0044027">
    <property type="term" value="P:negative regulation of gene expression via chromosomal CpG island methylation"/>
    <property type="evidence" value="ECO:0007669"/>
    <property type="project" value="TreeGrafter"/>
</dbReference>
<dbReference type="PANTHER" id="PTHR14140">
    <property type="entry name" value="E3 UBIQUITIN-PROTEIN LIGASE UHRF-RELATED"/>
    <property type="match status" value="1"/>
</dbReference>
<dbReference type="InterPro" id="IPR045134">
    <property type="entry name" value="UHRF1/2-like"/>
</dbReference>
<name>S3CAB6_OPHP1</name>
<feature type="compositionally biased region" description="Low complexity" evidence="3">
    <location>
        <begin position="157"/>
        <end position="176"/>
    </location>
</feature>
<dbReference type="STRING" id="1262450.S3CAB6"/>
<dbReference type="OrthoDB" id="2270193at2759"/>
<reference evidence="5 6" key="1">
    <citation type="journal article" date="2013" name="BMC Genomics">
        <title>The genome and transcriptome of the pine saprophyte Ophiostoma piceae, and a comparison with the bark beetle-associated pine pathogen Grosmannia clavigera.</title>
        <authorList>
            <person name="Haridas S."/>
            <person name="Wang Y."/>
            <person name="Lim L."/>
            <person name="Massoumi Alamouti S."/>
            <person name="Jackman S."/>
            <person name="Docking R."/>
            <person name="Robertson G."/>
            <person name="Birol I."/>
            <person name="Bohlmann J."/>
            <person name="Breuil C."/>
        </authorList>
    </citation>
    <scope>NUCLEOTIDE SEQUENCE [LARGE SCALE GENOMIC DNA]</scope>
    <source>
        <strain evidence="5 6">UAMH 11346</strain>
    </source>
</reference>
<dbReference type="SUPFAM" id="SSF88697">
    <property type="entry name" value="PUA domain-like"/>
    <property type="match status" value="1"/>
</dbReference>
<keyword evidence="1 2" id="KW-0539">Nucleus</keyword>
<accession>S3CAB6</accession>
<proteinExistence type="predicted"/>
<feature type="compositionally biased region" description="Low complexity" evidence="3">
    <location>
        <begin position="109"/>
        <end position="125"/>
    </location>
</feature>
<dbReference type="VEuPathDB" id="FungiDB:F503_07573"/>
<dbReference type="SMART" id="SM00466">
    <property type="entry name" value="SRA"/>
    <property type="match status" value="1"/>
</dbReference>
<feature type="region of interest" description="Disordered" evidence="3">
    <location>
        <begin position="144"/>
        <end position="184"/>
    </location>
</feature>
<dbReference type="PROSITE" id="PS51015">
    <property type="entry name" value="YDG"/>
    <property type="match status" value="1"/>
</dbReference>
<evidence type="ECO:0000313" key="5">
    <source>
        <dbReference type="EMBL" id="EPE09797.1"/>
    </source>
</evidence>
<dbReference type="AlphaFoldDB" id="S3CAB6"/>
<gene>
    <name evidence="5" type="ORF">F503_07573</name>
</gene>
<dbReference type="InterPro" id="IPR003105">
    <property type="entry name" value="SRA_YDG"/>
</dbReference>
<protein>
    <submittedName>
        <fullName evidence="5">Ydg sra domain-containing protein</fullName>
    </submittedName>
</protein>
<organism evidence="5 6">
    <name type="scientific">Ophiostoma piceae (strain UAMH 11346)</name>
    <name type="common">Sap stain fungus</name>
    <dbReference type="NCBI Taxonomy" id="1262450"/>
    <lineage>
        <taxon>Eukaryota</taxon>
        <taxon>Fungi</taxon>
        <taxon>Dikarya</taxon>
        <taxon>Ascomycota</taxon>
        <taxon>Pezizomycotina</taxon>
        <taxon>Sordariomycetes</taxon>
        <taxon>Sordariomycetidae</taxon>
        <taxon>Ophiostomatales</taxon>
        <taxon>Ophiostomataceae</taxon>
        <taxon>Ophiostoma</taxon>
    </lineage>
</organism>
<dbReference type="Pfam" id="PF02182">
    <property type="entry name" value="SAD_SRA"/>
    <property type="match status" value="1"/>
</dbReference>
<dbReference type="HOGENOM" id="CLU_033920_0_0_1"/>
<feature type="region of interest" description="Disordered" evidence="3">
    <location>
        <begin position="1"/>
        <end position="125"/>
    </location>
</feature>
<comment type="subcellular location">
    <subcellularLocation>
        <location evidence="2">Nucleus</location>
    </subcellularLocation>
</comment>
<evidence type="ECO:0000259" key="4">
    <source>
        <dbReference type="PROSITE" id="PS51015"/>
    </source>
</evidence>
<dbReference type="Proteomes" id="UP000016923">
    <property type="component" value="Unassembled WGS sequence"/>
</dbReference>
<dbReference type="PANTHER" id="PTHR14140:SF27">
    <property type="entry name" value="OS04G0289800 PROTEIN"/>
    <property type="match status" value="1"/>
</dbReference>
<dbReference type="InterPro" id="IPR036987">
    <property type="entry name" value="SRA-YDG_sf"/>
</dbReference>
<dbReference type="InterPro" id="IPR015947">
    <property type="entry name" value="PUA-like_sf"/>
</dbReference>
<keyword evidence="6" id="KW-1185">Reference proteome</keyword>
<evidence type="ECO:0000256" key="3">
    <source>
        <dbReference type="SAM" id="MobiDB-lite"/>
    </source>
</evidence>
<dbReference type="eggNOG" id="ENOG502SNPF">
    <property type="taxonomic scope" value="Eukaryota"/>
</dbReference>
<feature type="domain" description="YDG" evidence="4">
    <location>
        <begin position="387"/>
        <end position="548"/>
    </location>
</feature>
<evidence type="ECO:0000256" key="1">
    <source>
        <dbReference type="ARBA" id="ARBA00023242"/>
    </source>
</evidence>
<feature type="compositionally biased region" description="Basic and acidic residues" evidence="3">
    <location>
        <begin position="15"/>
        <end position="24"/>
    </location>
</feature>
<sequence length="578" mass="61924">MDQEPQKKSWKRKPVKSDHADRMDVSGITASALYVMKMERKSMRSQSGDGGGNDSGDDDTSEPPPLFRLTAQYAAALGKRKSTLPHTPRSPPQAVASSSKPRRGRKPKAVSAPAPASSATTAPVAAATVPAVIPSGGLISSSTATPSYTAPAPPELEPVSEPASEPASALASPSVPTAKTHSFPSAHAPLSTQIAFIKEARQRIIQRLAVQFKSAASAASVDSSLAKTPDPSRVSELDEFLSYLDTTVHMTPQLRHATFIGQGLDLITNEMYCFPSAFVERANALRAKWEALNWGEPDATASTNANSSNDEEDVVEFDDPARAGSSAPRPAREAIDHLPASDHPIYGDHGIMAGVIITKSNVSDEAKHARTVYRRHPFFPQKSAQVFGDNGLDVGSWWPLQIAALVHGAHGSSQGGISGSARSGGAYSIVVSGGNAQYHELDDDRGDVVFYSGSRSHANRDPKHFAEPVNHFTQALVASWKNGKPVRVLRSAPAGGNYTRRAALGAAAFPSRWAPSLGIRYDGLYTIVDMTAAVNEFGGLYERFELRRKPGQKPLEEVRQTSPTALQRRDYLKISEGY</sequence>